<organism evidence="1 2">
    <name type="scientific">Trema orientale</name>
    <name type="common">Charcoal tree</name>
    <name type="synonym">Celtis orientalis</name>
    <dbReference type="NCBI Taxonomy" id="63057"/>
    <lineage>
        <taxon>Eukaryota</taxon>
        <taxon>Viridiplantae</taxon>
        <taxon>Streptophyta</taxon>
        <taxon>Embryophyta</taxon>
        <taxon>Tracheophyta</taxon>
        <taxon>Spermatophyta</taxon>
        <taxon>Magnoliopsida</taxon>
        <taxon>eudicotyledons</taxon>
        <taxon>Gunneridae</taxon>
        <taxon>Pentapetalae</taxon>
        <taxon>rosids</taxon>
        <taxon>fabids</taxon>
        <taxon>Rosales</taxon>
        <taxon>Cannabaceae</taxon>
        <taxon>Trema</taxon>
    </lineage>
</organism>
<dbReference type="Proteomes" id="UP000237000">
    <property type="component" value="Unassembled WGS sequence"/>
</dbReference>
<dbReference type="InParanoid" id="A0A2P5EER0"/>
<keyword evidence="2" id="KW-1185">Reference proteome</keyword>
<reference evidence="2" key="1">
    <citation type="submission" date="2016-06" db="EMBL/GenBank/DDBJ databases">
        <title>Parallel loss of symbiosis genes in relatives of nitrogen-fixing non-legume Parasponia.</title>
        <authorList>
            <person name="Van Velzen R."/>
            <person name="Holmer R."/>
            <person name="Bu F."/>
            <person name="Rutten L."/>
            <person name="Van Zeijl A."/>
            <person name="Liu W."/>
            <person name="Santuari L."/>
            <person name="Cao Q."/>
            <person name="Sharma T."/>
            <person name="Shen D."/>
            <person name="Roswanjaya Y."/>
            <person name="Wardhani T."/>
            <person name="Kalhor M.S."/>
            <person name="Jansen J."/>
            <person name="Van den Hoogen J."/>
            <person name="Gungor B."/>
            <person name="Hartog M."/>
            <person name="Hontelez J."/>
            <person name="Verver J."/>
            <person name="Yang W.-C."/>
            <person name="Schijlen E."/>
            <person name="Repin R."/>
            <person name="Schilthuizen M."/>
            <person name="Schranz E."/>
            <person name="Heidstra R."/>
            <person name="Miyata K."/>
            <person name="Fedorova E."/>
            <person name="Kohlen W."/>
            <person name="Bisseling T."/>
            <person name="Smit S."/>
            <person name="Geurts R."/>
        </authorList>
    </citation>
    <scope>NUCLEOTIDE SEQUENCE [LARGE SCALE GENOMIC DNA]</scope>
    <source>
        <strain evidence="2">cv. RG33-2</strain>
    </source>
</reference>
<dbReference type="AlphaFoldDB" id="A0A2P5EER0"/>
<comment type="caution">
    <text evidence="1">The sequence shown here is derived from an EMBL/GenBank/DDBJ whole genome shotgun (WGS) entry which is preliminary data.</text>
</comment>
<gene>
    <name evidence="1" type="ORF">TorRG33x02_201450</name>
</gene>
<name>A0A2P5EER0_TREOI</name>
<sequence>MYMQEKQGGNFYDFEVENCLGVIKSVWVKEDCEGDGRLFNKKLERATGALSKWRTKTFGYIPMKIRALSKEIEELNRYANLNSSLDRVRILEIERDKTL</sequence>
<accession>A0A2P5EER0</accession>
<evidence type="ECO:0000313" key="2">
    <source>
        <dbReference type="Proteomes" id="UP000237000"/>
    </source>
</evidence>
<protein>
    <submittedName>
        <fullName evidence="1">Uncharacterized protein</fullName>
    </submittedName>
</protein>
<dbReference type="OrthoDB" id="10600645at2759"/>
<proteinExistence type="predicted"/>
<evidence type="ECO:0000313" key="1">
    <source>
        <dbReference type="EMBL" id="PON84025.1"/>
    </source>
</evidence>
<dbReference type="EMBL" id="JXTC01000169">
    <property type="protein sequence ID" value="PON84025.1"/>
    <property type="molecule type" value="Genomic_DNA"/>
</dbReference>